<dbReference type="InterPro" id="IPR005828">
    <property type="entry name" value="MFS_sugar_transport-like"/>
</dbReference>
<dbReference type="Proteomes" id="UP000650533">
    <property type="component" value="Chromosome 2"/>
</dbReference>
<dbReference type="Gene3D" id="1.20.1250.20">
    <property type="entry name" value="MFS general substrate transporter like domains"/>
    <property type="match status" value="3"/>
</dbReference>
<dbReference type="PANTHER" id="PTHR48022">
    <property type="entry name" value="PLASTIDIC GLUCOSE TRANSPORTER 4"/>
    <property type="match status" value="1"/>
</dbReference>
<keyword evidence="4 5" id="KW-0472">Membrane</keyword>
<dbReference type="AlphaFoldDB" id="A0A8H8SUF7"/>
<evidence type="ECO:0000256" key="1">
    <source>
        <dbReference type="ARBA" id="ARBA00004141"/>
    </source>
</evidence>
<dbReference type="KEGG" id="rsx:RhiXN_05040"/>
<feature type="transmembrane region" description="Helical" evidence="5">
    <location>
        <begin position="107"/>
        <end position="129"/>
    </location>
</feature>
<comment type="subcellular location">
    <subcellularLocation>
        <location evidence="1">Membrane</location>
        <topology evidence="1">Multi-pass membrane protein</topology>
    </subcellularLocation>
</comment>
<evidence type="ECO:0000313" key="7">
    <source>
        <dbReference type="Proteomes" id="UP000650533"/>
    </source>
</evidence>
<evidence type="ECO:0000256" key="2">
    <source>
        <dbReference type="ARBA" id="ARBA00022692"/>
    </source>
</evidence>
<dbReference type="GO" id="GO:0005351">
    <property type="term" value="F:carbohydrate:proton symporter activity"/>
    <property type="evidence" value="ECO:0007669"/>
    <property type="project" value="TreeGrafter"/>
</dbReference>
<dbReference type="Pfam" id="PF00083">
    <property type="entry name" value="Sugar_tr"/>
    <property type="match status" value="2"/>
</dbReference>
<gene>
    <name evidence="6" type="ORF">RhiXN_05040</name>
</gene>
<feature type="transmembrane region" description="Helical" evidence="5">
    <location>
        <begin position="81"/>
        <end position="100"/>
    </location>
</feature>
<dbReference type="SUPFAM" id="SSF103473">
    <property type="entry name" value="MFS general substrate transporter"/>
    <property type="match status" value="1"/>
</dbReference>
<reference evidence="6" key="1">
    <citation type="submission" date="2020-05" db="EMBL/GenBank/DDBJ databases">
        <title>Evolutionary and genomic comparisons of hybrid uninucleate and nonhybrid Rhizoctonia fungi.</title>
        <authorList>
            <person name="Li C."/>
            <person name="Chen X."/>
        </authorList>
    </citation>
    <scope>NUCLEOTIDE SEQUENCE</scope>
    <source>
        <strain evidence="6">AG-1 IA</strain>
    </source>
</reference>
<dbReference type="PANTHER" id="PTHR48022:SF17">
    <property type="entry name" value="HEXOSE TRANSPORTER"/>
    <property type="match status" value="1"/>
</dbReference>
<organism evidence="6 7">
    <name type="scientific">Rhizoctonia solani</name>
    <dbReference type="NCBI Taxonomy" id="456999"/>
    <lineage>
        <taxon>Eukaryota</taxon>
        <taxon>Fungi</taxon>
        <taxon>Dikarya</taxon>
        <taxon>Basidiomycota</taxon>
        <taxon>Agaricomycotina</taxon>
        <taxon>Agaricomycetes</taxon>
        <taxon>Cantharellales</taxon>
        <taxon>Ceratobasidiaceae</taxon>
        <taxon>Rhizoctonia</taxon>
    </lineage>
</organism>
<dbReference type="RefSeq" id="XP_043177275.1">
    <property type="nucleotide sequence ID" value="XM_043324856.1"/>
</dbReference>
<evidence type="ECO:0000256" key="3">
    <source>
        <dbReference type="ARBA" id="ARBA00022989"/>
    </source>
</evidence>
<proteinExistence type="predicted"/>
<feature type="transmembrane region" description="Helical" evidence="5">
    <location>
        <begin position="149"/>
        <end position="172"/>
    </location>
</feature>
<sequence length="231" mass="25419">MSFLPESPRYLIKRGRDDAARQSLGRLLSVSPDDSAVLQELADIKAAQRAKRARRLQLTGINFIFYYGTTFFQNSGIKNPFLITIATNVVNVGMTIPGIYSSTRPVVVASCSSALLAMSMSTASNWLWNFGIGYATPYLVNSGAGNANLGVKVFFIWGGTCVGCFLFTFFLIPETKGLSLEQIDILYQNTNAIRSVSYRRQLIAEDVRPAAPDAVAPMPKEKVDQVHKEHV</sequence>
<name>A0A8H8SUF7_9AGAM</name>
<evidence type="ECO:0000313" key="6">
    <source>
        <dbReference type="EMBL" id="QRW17038.1"/>
    </source>
</evidence>
<dbReference type="InterPro" id="IPR050360">
    <property type="entry name" value="MFS_Sugar_Transporters"/>
</dbReference>
<dbReference type="GeneID" id="67027319"/>
<keyword evidence="2 5" id="KW-0812">Transmembrane</keyword>
<dbReference type="InterPro" id="IPR036259">
    <property type="entry name" value="MFS_trans_sf"/>
</dbReference>
<evidence type="ECO:0000256" key="4">
    <source>
        <dbReference type="ARBA" id="ARBA00023136"/>
    </source>
</evidence>
<feature type="transmembrane region" description="Helical" evidence="5">
    <location>
        <begin position="56"/>
        <end position="75"/>
    </location>
</feature>
<accession>A0A8H8SUF7</accession>
<dbReference type="GO" id="GO:0016020">
    <property type="term" value="C:membrane"/>
    <property type="evidence" value="ECO:0007669"/>
    <property type="project" value="UniProtKB-SubCell"/>
</dbReference>
<evidence type="ECO:0000256" key="5">
    <source>
        <dbReference type="SAM" id="Phobius"/>
    </source>
</evidence>
<dbReference type="EMBL" id="CP059659">
    <property type="protein sequence ID" value="QRW17038.1"/>
    <property type="molecule type" value="Genomic_DNA"/>
</dbReference>
<keyword evidence="3 5" id="KW-1133">Transmembrane helix</keyword>
<protein>
    <submittedName>
        <fullName evidence="6">Sugar (And other) transporter</fullName>
    </submittedName>
</protein>